<dbReference type="EMBL" id="CP002305">
    <property type="protein sequence ID" value="ADQ17961.1"/>
    <property type="molecule type" value="Genomic_DNA"/>
</dbReference>
<feature type="signal peptide" evidence="1">
    <location>
        <begin position="1"/>
        <end position="20"/>
    </location>
</feature>
<dbReference type="HOGENOM" id="CLU_082049_4_3_10"/>
<sequence>MKSILKVAIALVLTTGAAQAQGINIGAKGSLNLTNIPKFTVIESLGQDLKYMATGGGALFAEIPLDANFSFRPEIAYNRRGGKLEGLNLGSGTIGQIIGNLANARLNLDYIDIPLLFKYNISTEGEGSPYVVAGPSLGFMVGHTMSNSILGLIDLNYNVNMNFKNFDLGGVVGLGYEMPLNGKMKGFVEATYRQGFLNAVDNFGPVKVDSKTSNFGISAGVSFPVGK</sequence>
<feature type="domain" description="Outer membrane protein beta-barrel" evidence="2">
    <location>
        <begin position="19"/>
        <end position="198"/>
    </location>
</feature>
<dbReference type="SUPFAM" id="SSF56925">
    <property type="entry name" value="OMPA-like"/>
    <property type="match status" value="1"/>
</dbReference>
<evidence type="ECO:0000313" key="4">
    <source>
        <dbReference type="Proteomes" id="UP000007435"/>
    </source>
</evidence>
<dbReference type="AlphaFoldDB" id="E4RVR3"/>
<gene>
    <name evidence="3" type="ordered locus">Lbys_2284</name>
</gene>
<dbReference type="InterPro" id="IPR025665">
    <property type="entry name" value="Beta-barrel_OMP_2"/>
</dbReference>
<reference key="1">
    <citation type="submission" date="2010-11" db="EMBL/GenBank/DDBJ databases">
        <title>The complete genome of Leadbetterella byssophila DSM 17132.</title>
        <authorList>
            <consortium name="US DOE Joint Genome Institute (JGI-PGF)"/>
            <person name="Lucas S."/>
            <person name="Copeland A."/>
            <person name="Lapidus A."/>
            <person name="Glavina del Rio T."/>
            <person name="Dalin E."/>
            <person name="Tice H."/>
            <person name="Bruce D."/>
            <person name="Goodwin L."/>
            <person name="Pitluck S."/>
            <person name="Kyrpides N."/>
            <person name="Mavromatis K."/>
            <person name="Ivanova N."/>
            <person name="Teshima H."/>
            <person name="Brettin T."/>
            <person name="Detter J.C."/>
            <person name="Han C."/>
            <person name="Tapia R."/>
            <person name="Land M."/>
            <person name="Hauser L."/>
            <person name="Markowitz V."/>
            <person name="Cheng J.-F."/>
            <person name="Hugenholtz P."/>
            <person name="Woyke T."/>
            <person name="Wu D."/>
            <person name="Tindall B."/>
            <person name="Pomrenke H.G."/>
            <person name="Brambilla E."/>
            <person name="Klenk H.-P."/>
            <person name="Eisen J.A."/>
        </authorList>
    </citation>
    <scope>NUCLEOTIDE SEQUENCE [LARGE SCALE GENOMIC DNA]</scope>
    <source>
        <strain>DSM 17132</strain>
    </source>
</reference>
<evidence type="ECO:0000259" key="2">
    <source>
        <dbReference type="Pfam" id="PF13568"/>
    </source>
</evidence>
<dbReference type="OrthoDB" id="947434at2"/>
<organism evidence="3 4">
    <name type="scientific">Leadbetterella byssophila (strain DSM 17132 / JCM 16389 / KACC 11308 / NBRC 106382 / 4M15)</name>
    <dbReference type="NCBI Taxonomy" id="649349"/>
    <lineage>
        <taxon>Bacteria</taxon>
        <taxon>Pseudomonadati</taxon>
        <taxon>Bacteroidota</taxon>
        <taxon>Cytophagia</taxon>
        <taxon>Cytophagales</taxon>
        <taxon>Leadbetterellaceae</taxon>
        <taxon>Leadbetterella</taxon>
    </lineage>
</organism>
<dbReference type="RefSeq" id="WP_013409002.1">
    <property type="nucleotide sequence ID" value="NC_014655.1"/>
</dbReference>
<evidence type="ECO:0000313" key="3">
    <source>
        <dbReference type="EMBL" id="ADQ17961.1"/>
    </source>
</evidence>
<keyword evidence="4" id="KW-1185">Reference proteome</keyword>
<protein>
    <recommendedName>
        <fullName evidence="2">Outer membrane protein beta-barrel domain-containing protein</fullName>
    </recommendedName>
</protein>
<dbReference type="Pfam" id="PF13568">
    <property type="entry name" value="OMP_b-brl_2"/>
    <property type="match status" value="1"/>
</dbReference>
<dbReference type="eggNOG" id="COG3637">
    <property type="taxonomic scope" value="Bacteria"/>
</dbReference>
<evidence type="ECO:0000256" key="1">
    <source>
        <dbReference type="SAM" id="SignalP"/>
    </source>
</evidence>
<keyword evidence="1" id="KW-0732">Signal</keyword>
<dbReference type="InterPro" id="IPR011250">
    <property type="entry name" value="OMP/PagP_B-barrel"/>
</dbReference>
<dbReference type="STRING" id="649349.Lbys_2284"/>
<name>E4RVR3_LEAB4</name>
<reference evidence="3 4" key="2">
    <citation type="journal article" date="2011" name="Stand. Genomic Sci.">
        <title>Complete genome sequence of Leadbetterella byssophila type strain (4M15).</title>
        <authorList>
            <person name="Abt B."/>
            <person name="Teshima H."/>
            <person name="Lucas S."/>
            <person name="Lapidus A."/>
            <person name="Del Rio T.G."/>
            <person name="Nolan M."/>
            <person name="Tice H."/>
            <person name="Cheng J.F."/>
            <person name="Pitluck S."/>
            <person name="Liolios K."/>
            <person name="Pagani I."/>
            <person name="Ivanova N."/>
            <person name="Mavromatis K."/>
            <person name="Pati A."/>
            <person name="Tapia R."/>
            <person name="Han C."/>
            <person name="Goodwin L."/>
            <person name="Chen A."/>
            <person name="Palaniappan K."/>
            <person name="Land M."/>
            <person name="Hauser L."/>
            <person name="Chang Y.J."/>
            <person name="Jeffries C.D."/>
            <person name="Rohde M."/>
            <person name="Goker M."/>
            <person name="Tindall B.J."/>
            <person name="Detter J.C."/>
            <person name="Woyke T."/>
            <person name="Bristow J."/>
            <person name="Eisen J.A."/>
            <person name="Markowitz V."/>
            <person name="Hugenholtz P."/>
            <person name="Klenk H.P."/>
            <person name="Kyrpides N.C."/>
        </authorList>
    </citation>
    <scope>NUCLEOTIDE SEQUENCE [LARGE SCALE GENOMIC DNA]</scope>
    <source>
        <strain evidence="4">DSM 17132 / JCM 16389 / KACC 11308 / NBRC 106382 / 4M15</strain>
    </source>
</reference>
<dbReference type="Proteomes" id="UP000007435">
    <property type="component" value="Chromosome"/>
</dbReference>
<dbReference type="KEGG" id="lby:Lbys_2284"/>
<feature type="chain" id="PRO_5003186969" description="Outer membrane protein beta-barrel domain-containing protein" evidence="1">
    <location>
        <begin position="21"/>
        <end position="227"/>
    </location>
</feature>
<accession>E4RVR3</accession>
<proteinExistence type="predicted"/>